<dbReference type="AlphaFoldDB" id="A0A494XPD6"/>
<proteinExistence type="predicted"/>
<dbReference type="RefSeq" id="WP_121275425.1">
    <property type="nucleotide sequence ID" value="NZ_RBZV01000001.1"/>
</dbReference>
<name>A0A494XPD6_9BURK</name>
<keyword evidence="1" id="KW-1133">Transmembrane helix</keyword>
<dbReference type="OrthoDB" id="8970555at2"/>
<reference evidence="2 3" key="1">
    <citation type="submission" date="2018-10" db="EMBL/GenBank/DDBJ databases">
        <title>Paraburkholderia sp. 7MK8-2, isolated from soil.</title>
        <authorList>
            <person name="Gao Z.-H."/>
            <person name="Qiu L.-H."/>
        </authorList>
    </citation>
    <scope>NUCLEOTIDE SEQUENCE [LARGE SCALE GENOMIC DNA]</scope>
    <source>
        <strain evidence="2 3">7MK8-2</strain>
    </source>
</reference>
<organism evidence="2 3">
    <name type="scientific">Trinickia fusca</name>
    <dbReference type="NCBI Taxonomy" id="2419777"/>
    <lineage>
        <taxon>Bacteria</taxon>
        <taxon>Pseudomonadati</taxon>
        <taxon>Pseudomonadota</taxon>
        <taxon>Betaproteobacteria</taxon>
        <taxon>Burkholderiales</taxon>
        <taxon>Burkholderiaceae</taxon>
        <taxon>Trinickia</taxon>
    </lineage>
</organism>
<feature type="transmembrane region" description="Helical" evidence="1">
    <location>
        <begin position="50"/>
        <end position="73"/>
    </location>
</feature>
<accession>A0A494XPD6</accession>
<dbReference type="Proteomes" id="UP000280434">
    <property type="component" value="Unassembled WGS sequence"/>
</dbReference>
<evidence type="ECO:0000256" key="1">
    <source>
        <dbReference type="SAM" id="Phobius"/>
    </source>
</evidence>
<evidence type="ECO:0000313" key="3">
    <source>
        <dbReference type="Proteomes" id="UP000280434"/>
    </source>
</evidence>
<feature type="transmembrane region" description="Helical" evidence="1">
    <location>
        <begin position="79"/>
        <end position="98"/>
    </location>
</feature>
<feature type="transmembrane region" description="Helical" evidence="1">
    <location>
        <begin position="118"/>
        <end position="140"/>
    </location>
</feature>
<comment type="caution">
    <text evidence="2">The sequence shown here is derived from an EMBL/GenBank/DDBJ whole genome shotgun (WGS) entry which is preliminary data.</text>
</comment>
<keyword evidence="1" id="KW-0472">Membrane</keyword>
<protein>
    <submittedName>
        <fullName evidence="2">Uncharacterized protein</fullName>
    </submittedName>
</protein>
<keyword evidence="3" id="KW-1185">Reference proteome</keyword>
<sequence>MSIDTMFLKRLARRLGMATDAQGDARASAWEWEAPAPLRWRAPWLKWQSLSWMTVTLLAPPFWTIGALLMIDPRSDQPLFWPAAMAVVALANAAAIVATNQRHHRKPFASRRAVAGHYFAVGMGVACALLMLLLDGTGAIGGLVGPLVAKTQCPHSPAIVLWVAGIVAGFGISSSMHASILHAWFAFEA</sequence>
<feature type="transmembrane region" description="Helical" evidence="1">
    <location>
        <begin position="160"/>
        <end position="187"/>
    </location>
</feature>
<dbReference type="EMBL" id="RBZV01000001">
    <property type="protein sequence ID" value="RKP52488.1"/>
    <property type="molecule type" value="Genomic_DNA"/>
</dbReference>
<evidence type="ECO:0000313" key="2">
    <source>
        <dbReference type="EMBL" id="RKP52488.1"/>
    </source>
</evidence>
<gene>
    <name evidence="2" type="ORF">D7S89_02950</name>
</gene>
<keyword evidence="1" id="KW-0812">Transmembrane</keyword>